<sequence>MVMPLAVVDRTCHAQEVARCCGCIAFFPYTAPRSPANEVYIYCPIRCVTRCPHDSALDLLTSVNCEYVAKSVVHSLNAQ</sequence>
<reference evidence="1 2" key="1">
    <citation type="submission" date="2019-08" db="EMBL/GenBank/DDBJ databases">
        <title>Whole genome of Aphis craccivora.</title>
        <authorList>
            <person name="Voronova N.V."/>
            <person name="Shulinski R.S."/>
            <person name="Bandarenka Y.V."/>
            <person name="Zhorov D.G."/>
            <person name="Warner D."/>
        </authorList>
    </citation>
    <scope>NUCLEOTIDE SEQUENCE [LARGE SCALE GENOMIC DNA]</scope>
    <source>
        <strain evidence="1">180601</strain>
        <tissue evidence="1">Whole Body</tissue>
    </source>
</reference>
<comment type="caution">
    <text evidence="1">The sequence shown here is derived from an EMBL/GenBank/DDBJ whole genome shotgun (WGS) entry which is preliminary data.</text>
</comment>
<dbReference type="Proteomes" id="UP000478052">
    <property type="component" value="Unassembled WGS sequence"/>
</dbReference>
<proteinExistence type="predicted"/>
<evidence type="ECO:0000313" key="1">
    <source>
        <dbReference type="EMBL" id="KAF0770402.1"/>
    </source>
</evidence>
<dbReference type="OrthoDB" id="10547060at2759"/>
<accession>A0A6G0ZHP0</accession>
<organism evidence="1 2">
    <name type="scientific">Aphis craccivora</name>
    <name type="common">Cowpea aphid</name>
    <dbReference type="NCBI Taxonomy" id="307492"/>
    <lineage>
        <taxon>Eukaryota</taxon>
        <taxon>Metazoa</taxon>
        <taxon>Ecdysozoa</taxon>
        <taxon>Arthropoda</taxon>
        <taxon>Hexapoda</taxon>
        <taxon>Insecta</taxon>
        <taxon>Pterygota</taxon>
        <taxon>Neoptera</taxon>
        <taxon>Paraneoptera</taxon>
        <taxon>Hemiptera</taxon>
        <taxon>Sternorrhyncha</taxon>
        <taxon>Aphidomorpha</taxon>
        <taxon>Aphidoidea</taxon>
        <taxon>Aphididae</taxon>
        <taxon>Aphidini</taxon>
        <taxon>Aphis</taxon>
        <taxon>Aphis</taxon>
    </lineage>
</organism>
<dbReference type="AlphaFoldDB" id="A0A6G0ZHP0"/>
<gene>
    <name evidence="1" type="ORF">FWK35_00001171</name>
</gene>
<keyword evidence="2" id="KW-1185">Reference proteome</keyword>
<dbReference type="EMBL" id="VUJU01000441">
    <property type="protein sequence ID" value="KAF0770402.1"/>
    <property type="molecule type" value="Genomic_DNA"/>
</dbReference>
<protein>
    <submittedName>
        <fullName evidence="1">Uncharacterized protein</fullName>
    </submittedName>
</protein>
<evidence type="ECO:0000313" key="2">
    <source>
        <dbReference type="Proteomes" id="UP000478052"/>
    </source>
</evidence>
<name>A0A6G0ZHP0_APHCR</name>